<feature type="transmembrane region" description="Helical" evidence="1">
    <location>
        <begin position="476"/>
        <end position="494"/>
    </location>
</feature>
<feature type="signal peptide" evidence="2">
    <location>
        <begin position="1"/>
        <end position="18"/>
    </location>
</feature>
<feature type="domain" description="Acyltransferase 3" evidence="3">
    <location>
        <begin position="252"/>
        <end position="660"/>
    </location>
</feature>
<dbReference type="InterPro" id="IPR002656">
    <property type="entry name" value="Acyl_transf_3_dom"/>
</dbReference>
<dbReference type="InterPro" id="IPR052728">
    <property type="entry name" value="O2_lipid_transport_reg"/>
</dbReference>
<keyword evidence="1" id="KW-0472">Membrane</keyword>
<name>A0A8J2MX97_9NEOP</name>
<dbReference type="Proteomes" id="UP000789524">
    <property type="component" value="Unassembled WGS sequence"/>
</dbReference>
<feature type="transmembrane region" description="Helical" evidence="1">
    <location>
        <begin position="429"/>
        <end position="450"/>
    </location>
</feature>
<comment type="caution">
    <text evidence="4">The sequence shown here is derived from an EMBL/GenBank/DDBJ whole genome shotgun (WGS) entry which is preliminary data.</text>
</comment>
<keyword evidence="1" id="KW-1133">Transmembrane helix</keyword>
<proteinExistence type="predicted"/>
<evidence type="ECO:0000259" key="3">
    <source>
        <dbReference type="Pfam" id="PF01757"/>
    </source>
</evidence>
<protein>
    <submittedName>
        <fullName evidence="4">(African queen) hypothetical protein</fullName>
    </submittedName>
</protein>
<dbReference type="EMBL" id="CAKASE010000043">
    <property type="protein sequence ID" value="CAG9558864.1"/>
    <property type="molecule type" value="Genomic_DNA"/>
</dbReference>
<feature type="transmembrane region" description="Helical" evidence="1">
    <location>
        <begin position="639"/>
        <end position="660"/>
    </location>
</feature>
<dbReference type="Pfam" id="PF01757">
    <property type="entry name" value="Acyl_transf_3"/>
    <property type="match status" value="1"/>
</dbReference>
<evidence type="ECO:0000256" key="2">
    <source>
        <dbReference type="SAM" id="SignalP"/>
    </source>
</evidence>
<gene>
    <name evidence="4" type="ORF">DCHRY22_LOCUS836</name>
</gene>
<keyword evidence="5" id="KW-1185">Reference proteome</keyword>
<sequence length="704" mass="79466">MSVRSFYLVLACAACAYCNDQNTEDIIQNTDIKPESLYATNSTIHTNDDDNTLATEKDVDGTNGDVIYHLSDEEYYAMPRLFDLDEFPGCLATRGAYCLGSFELTATTDHPLFRTMKQYSANWVDNFNHTRLHRGVCLPRSCQQYQSSSLEMWFETCVNASTTSSYNLSARLYKLEYCTRGTEYTPLSGNEQAFAAVFAALLAFTIISTVLDLTLSSHVKKGCGWALSWSLRQSWRSLVTPAPVTRDLDLRSFDGLRVFCMLCVIIEHVCWLGTISYVEDTRIFEQLRHEGDVILMTNSTLVVQIFFLMASFLLAHKILEQKNHLPPFSTFFDTMINRIIRVSPSYFMVLWFASSWWWRLGRGPMWTPLVTAEAQICRKKWWTHLLYLNNVVMKDDKCLIQTWYLAADMQLYALSLALTLLLRGRRCAVRLLIVLFGVVSATLAILAYMWKLVPTFVLHNPESVRLQYSGEASFNWLYQSPLGNAPGALAGLLLAHAQRRLPRSGLLEHQLFRWLSVAGAPAALCWAALSPISLGAGPPNRLVAALLAAWERPIFLLCVTVALLGAIHGIKSLLFILQNYQQCHSLLLLILAPWRTWLSHSSAALARLSFGALLLHMPLNKALLGSRLTPTQLDRHYAIYGWFGVAVVSYAAALPLALLVELPVQRLYKELTLMIRKKPPSSHNNNKISSLDKTEFCSTEHCNK</sequence>
<keyword evidence="1" id="KW-0812">Transmembrane</keyword>
<dbReference type="PANTHER" id="PTHR11161">
    <property type="entry name" value="O-ACYLTRANSFERASE"/>
    <property type="match status" value="1"/>
</dbReference>
<dbReference type="GO" id="GO:0016747">
    <property type="term" value="F:acyltransferase activity, transferring groups other than amino-acyl groups"/>
    <property type="evidence" value="ECO:0007669"/>
    <property type="project" value="InterPro"/>
</dbReference>
<feature type="transmembrane region" description="Helical" evidence="1">
    <location>
        <begin position="193"/>
        <end position="211"/>
    </location>
</feature>
<feature type="transmembrane region" description="Helical" evidence="1">
    <location>
        <begin position="597"/>
        <end position="619"/>
    </location>
</feature>
<dbReference type="AlphaFoldDB" id="A0A8J2MX97"/>
<feature type="transmembrane region" description="Helical" evidence="1">
    <location>
        <begin position="339"/>
        <end position="358"/>
    </location>
</feature>
<feature type="transmembrane region" description="Helical" evidence="1">
    <location>
        <begin position="298"/>
        <end position="319"/>
    </location>
</feature>
<evidence type="ECO:0000256" key="1">
    <source>
        <dbReference type="SAM" id="Phobius"/>
    </source>
</evidence>
<feature type="transmembrane region" description="Helical" evidence="1">
    <location>
        <begin position="554"/>
        <end position="577"/>
    </location>
</feature>
<evidence type="ECO:0000313" key="5">
    <source>
        <dbReference type="Proteomes" id="UP000789524"/>
    </source>
</evidence>
<reference evidence="4" key="1">
    <citation type="submission" date="2021-09" db="EMBL/GenBank/DDBJ databases">
        <authorList>
            <person name="Martin H S."/>
        </authorList>
    </citation>
    <scope>NUCLEOTIDE SEQUENCE</scope>
</reference>
<feature type="transmembrane region" description="Helical" evidence="1">
    <location>
        <begin position="403"/>
        <end position="422"/>
    </location>
</feature>
<keyword evidence="2" id="KW-0732">Signal</keyword>
<feature type="transmembrane region" description="Helical" evidence="1">
    <location>
        <begin position="256"/>
        <end position="278"/>
    </location>
</feature>
<evidence type="ECO:0000313" key="4">
    <source>
        <dbReference type="EMBL" id="CAG9558864.1"/>
    </source>
</evidence>
<organism evidence="4 5">
    <name type="scientific">Danaus chrysippus</name>
    <name type="common">African queen</name>
    <dbReference type="NCBI Taxonomy" id="151541"/>
    <lineage>
        <taxon>Eukaryota</taxon>
        <taxon>Metazoa</taxon>
        <taxon>Ecdysozoa</taxon>
        <taxon>Arthropoda</taxon>
        <taxon>Hexapoda</taxon>
        <taxon>Insecta</taxon>
        <taxon>Pterygota</taxon>
        <taxon>Neoptera</taxon>
        <taxon>Endopterygota</taxon>
        <taxon>Lepidoptera</taxon>
        <taxon>Glossata</taxon>
        <taxon>Ditrysia</taxon>
        <taxon>Papilionoidea</taxon>
        <taxon>Nymphalidae</taxon>
        <taxon>Danainae</taxon>
        <taxon>Danaini</taxon>
        <taxon>Danaina</taxon>
        <taxon>Danaus</taxon>
        <taxon>Anosia</taxon>
    </lineage>
</organism>
<dbReference type="OrthoDB" id="10265389at2759"/>
<feature type="chain" id="PRO_5035147243" evidence="2">
    <location>
        <begin position="19"/>
        <end position="704"/>
    </location>
</feature>
<accession>A0A8J2MX97</accession>
<feature type="transmembrane region" description="Helical" evidence="1">
    <location>
        <begin position="514"/>
        <end position="534"/>
    </location>
</feature>
<dbReference type="PANTHER" id="PTHR11161:SF22">
    <property type="entry name" value="ACYLTRANSFERASE 3 DOMAIN-CONTAINING PROTEIN-RELATED"/>
    <property type="match status" value="1"/>
</dbReference>